<dbReference type="AlphaFoldDB" id="A0A0C6P413"/>
<organism evidence="2 3">
    <name type="scientific">Bordetella bronchiseptica 253</name>
    <dbReference type="NCBI Taxonomy" id="568707"/>
    <lineage>
        <taxon>Bacteria</taxon>
        <taxon>Pseudomonadati</taxon>
        <taxon>Pseudomonadota</taxon>
        <taxon>Betaproteobacteria</taxon>
        <taxon>Burkholderiales</taxon>
        <taxon>Alcaligenaceae</taxon>
        <taxon>Bordetella</taxon>
    </lineage>
</organism>
<accession>A0A0C6P413</accession>
<name>A0A0C6P413_BORBO</name>
<dbReference type="HOGENOM" id="CLU_111114_1_0_4"/>
<feature type="chain" id="PRO_5002189930" evidence="1">
    <location>
        <begin position="21"/>
        <end position="193"/>
    </location>
</feature>
<dbReference type="EMBL" id="HE965806">
    <property type="protein sequence ID" value="CCJ52909.1"/>
    <property type="molecule type" value="Genomic_DNA"/>
</dbReference>
<sequence>MKHCSILAPLTRLAACGALAAFLAAPLPAAARVGDAALVSVTGQITAVDPATRTVTVRGPQGNEVPLQAGPEVRNFDRIKVGDTMRVDYYESVSIATRAKGSGVPEVRSETVATRAKEGALPQGAVGRSTTITAEIWHIAKDGRTVILQGPQGGRETFHLRSAAAQEKLRTLKEGDLVDFTVTRALAAAVRNR</sequence>
<proteinExistence type="predicted"/>
<evidence type="ECO:0000256" key="1">
    <source>
        <dbReference type="SAM" id="SignalP"/>
    </source>
</evidence>
<dbReference type="Proteomes" id="UP000007564">
    <property type="component" value="Chromosome"/>
</dbReference>
<keyword evidence="1" id="KW-0732">Signal</keyword>
<feature type="signal peptide" evidence="1">
    <location>
        <begin position="1"/>
        <end position="20"/>
    </location>
</feature>
<evidence type="ECO:0000313" key="3">
    <source>
        <dbReference type="Proteomes" id="UP000007564"/>
    </source>
</evidence>
<dbReference type="KEGG" id="bbh:BN112_0991"/>
<gene>
    <name evidence="2" type="ORF">BN112_0991</name>
</gene>
<reference evidence="2 3" key="1">
    <citation type="journal article" date="2012" name="BMC Genomics">
        <title>Comparative genomics of the classical Bordetella subspecies: the evolution and exchange of virulence-associated diversity amongst closely related pathogens.</title>
        <authorList>
            <person name="Park J."/>
            <person name="Zhang Y."/>
            <person name="Buboltz A.M."/>
            <person name="Zhang X."/>
            <person name="Schuster S.C."/>
            <person name="Ahuja U."/>
            <person name="Liu M."/>
            <person name="Miller J.F."/>
            <person name="Sebaihia M."/>
            <person name="Bentley S.D."/>
            <person name="Parkhill J."/>
            <person name="Harvill E.T."/>
        </authorList>
    </citation>
    <scope>NUCLEOTIDE SEQUENCE [LARGE SCALE GENOMIC DNA]</scope>
    <source>
        <strain evidence="2 3">253</strain>
    </source>
</reference>
<evidence type="ECO:0000313" key="2">
    <source>
        <dbReference type="EMBL" id="CCJ52909.1"/>
    </source>
</evidence>
<dbReference type="OrthoDB" id="8684916at2"/>
<protein>
    <submittedName>
        <fullName evidence="2">Putative exported protein</fullName>
    </submittedName>
</protein>
<dbReference type="RefSeq" id="WP_015063945.1">
    <property type="nucleotide sequence ID" value="NC_019382.1"/>
</dbReference>